<gene>
    <name evidence="1" type="ORF">METZ01_LOCUS384715</name>
</gene>
<accession>A0A382UDL9</accession>
<sequence length="251" mass="29599">MLKAWLKYQQAHVGSYIHRSKEYFVNKSLKLGLGQESFLSFLDRTHPGLHEERKKRLFYLSQRLPNTIVFTFRTLHFIDWFAPIHLALERLFPGKFGVIYLDYATTLRRIGSGLEYLRYREQVQSRLLSMGIDPLNHFSHEELSSYQIRPKWILGITTETIRQENLDIPIRVYLPHYCLPKAIDHSLPKNIDFQHVLLPTRPPYTYESLNSNTTSFKFELHHVGYPKELLRVPQIKCFPNSNKPVVIYAPS</sequence>
<organism evidence="1">
    <name type="scientific">marine metagenome</name>
    <dbReference type="NCBI Taxonomy" id="408172"/>
    <lineage>
        <taxon>unclassified sequences</taxon>
        <taxon>metagenomes</taxon>
        <taxon>ecological metagenomes</taxon>
    </lineage>
</organism>
<protein>
    <submittedName>
        <fullName evidence="1">Uncharacterized protein</fullName>
    </submittedName>
</protein>
<dbReference type="EMBL" id="UINC01143122">
    <property type="protein sequence ID" value="SVD31861.1"/>
    <property type="molecule type" value="Genomic_DNA"/>
</dbReference>
<proteinExistence type="predicted"/>
<feature type="non-terminal residue" evidence="1">
    <location>
        <position position="251"/>
    </location>
</feature>
<evidence type="ECO:0000313" key="1">
    <source>
        <dbReference type="EMBL" id="SVD31861.1"/>
    </source>
</evidence>
<dbReference type="AlphaFoldDB" id="A0A382UDL9"/>
<name>A0A382UDL9_9ZZZZ</name>
<reference evidence="1" key="1">
    <citation type="submission" date="2018-05" db="EMBL/GenBank/DDBJ databases">
        <authorList>
            <person name="Lanie J.A."/>
            <person name="Ng W.-L."/>
            <person name="Kazmierczak K.M."/>
            <person name="Andrzejewski T.M."/>
            <person name="Davidsen T.M."/>
            <person name="Wayne K.J."/>
            <person name="Tettelin H."/>
            <person name="Glass J.I."/>
            <person name="Rusch D."/>
            <person name="Podicherti R."/>
            <person name="Tsui H.-C.T."/>
            <person name="Winkler M.E."/>
        </authorList>
    </citation>
    <scope>NUCLEOTIDE SEQUENCE</scope>
</reference>